<evidence type="ECO:0000313" key="2">
    <source>
        <dbReference type="EMBL" id="KAJ4490669.1"/>
    </source>
</evidence>
<protein>
    <submittedName>
        <fullName evidence="2">Uncharacterized protein</fullName>
    </submittedName>
</protein>
<name>A0A9W9AU87_9AGAR</name>
<dbReference type="AlphaFoldDB" id="A0A9W9AU87"/>
<accession>A0A9W9AU87</accession>
<evidence type="ECO:0000256" key="1">
    <source>
        <dbReference type="SAM" id="MobiDB-lite"/>
    </source>
</evidence>
<dbReference type="EMBL" id="JAOTPV010000001">
    <property type="protein sequence ID" value="KAJ4490669.1"/>
    <property type="molecule type" value="Genomic_DNA"/>
</dbReference>
<dbReference type="Proteomes" id="UP001150266">
    <property type="component" value="Unassembled WGS sequence"/>
</dbReference>
<organism evidence="2 3">
    <name type="scientific">Lentinula aciculospora</name>
    <dbReference type="NCBI Taxonomy" id="153920"/>
    <lineage>
        <taxon>Eukaryota</taxon>
        <taxon>Fungi</taxon>
        <taxon>Dikarya</taxon>
        <taxon>Basidiomycota</taxon>
        <taxon>Agaricomycotina</taxon>
        <taxon>Agaricomycetes</taxon>
        <taxon>Agaricomycetidae</taxon>
        <taxon>Agaricales</taxon>
        <taxon>Marasmiineae</taxon>
        <taxon>Omphalotaceae</taxon>
        <taxon>Lentinula</taxon>
    </lineage>
</organism>
<proteinExistence type="predicted"/>
<evidence type="ECO:0000313" key="3">
    <source>
        <dbReference type="Proteomes" id="UP001150266"/>
    </source>
</evidence>
<sequence length="296" mass="32283">MPLSRSSTRNKSRSPAPPISQSSPQYFPPSHFAVAGGFCLPDRENAERNRSASFSEEHPSQDAYMPVSYLSSASSDPSSFDYNGNHTTESRPRKSSAESSRKKRESQIHNLPLVEAHLLPSLRDTIDKMTRPPSRMTTSSNTNTPTITLSRQNGSEDYSSGGGSIDISSYPPPSPRLKPPSTRTPTTENRPTTEKRAATPKTGSVLKSALKAPTPRLSSSPSPSPTPAPVLSPGGGALKSVRSLLRRKSSSSTAVSVSSASDDQTTKVRLFIYCRSHHLIMIMFFRKTNLRYLLVY</sequence>
<feature type="compositionally biased region" description="Low complexity" evidence="1">
    <location>
        <begin position="155"/>
        <end position="169"/>
    </location>
</feature>
<feature type="compositionally biased region" description="Basic and acidic residues" evidence="1">
    <location>
        <begin position="41"/>
        <end position="60"/>
    </location>
</feature>
<feature type="compositionally biased region" description="Basic and acidic residues" evidence="1">
    <location>
        <begin position="88"/>
        <end position="100"/>
    </location>
</feature>
<reference evidence="2" key="1">
    <citation type="submission" date="2022-08" db="EMBL/GenBank/DDBJ databases">
        <title>A Global Phylogenomic Analysis of the Shiitake Genus Lentinula.</title>
        <authorList>
            <consortium name="DOE Joint Genome Institute"/>
            <person name="Sierra-Patev S."/>
            <person name="Min B."/>
            <person name="Naranjo-Ortiz M."/>
            <person name="Looney B."/>
            <person name="Konkel Z."/>
            <person name="Slot J.C."/>
            <person name="Sakamoto Y."/>
            <person name="Steenwyk J.L."/>
            <person name="Rokas A."/>
            <person name="Carro J."/>
            <person name="Camarero S."/>
            <person name="Ferreira P."/>
            <person name="Molpeceres G."/>
            <person name="Ruiz-Duenas F.J."/>
            <person name="Serrano A."/>
            <person name="Henrissat B."/>
            <person name="Drula E."/>
            <person name="Hughes K.W."/>
            <person name="Mata J.L."/>
            <person name="Ishikawa N.K."/>
            <person name="Vargas-Isla R."/>
            <person name="Ushijima S."/>
            <person name="Smith C.A."/>
            <person name="Ahrendt S."/>
            <person name="Andreopoulos W."/>
            <person name="He G."/>
            <person name="Labutti K."/>
            <person name="Lipzen A."/>
            <person name="Ng V."/>
            <person name="Riley R."/>
            <person name="Sandor L."/>
            <person name="Barry K."/>
            <person name="Martinez A.T."/>
            <person name="Xiao Y."/>
            <person name="Gibbons J.G."/>
            <person name="Terashima K."/>
            <person name="Grigoriev I.V."/>
            <person name="Hibbett D.S."/>
        </authorList>
    </citation>
    <scope>NUCLEOTIDE SEQUENCE</scope>
    <source>
        <strain evidence="2">JLM2183</strain>
    </source>
</reference>
<feature type="compositionally biased region" description="Low complexity" evidence="1">
    <location>
        <begin position="131"/>
        <end position="146"/>
    </location>
</feature>
<feature type="region of interest" description="Disordered" evidence="1">
    <location>
        <begin position="1"/>
        <end position="237"/>
    </location>
</feature>
<gene>
    <name evidence="2" type="ORF">J3R30DRAFT_120033</name>
</gene>
<feature type="compositionally biased region" description="Low complexity" evidence="1">
    <location>
        <begin position="212"/>
        <end position="221"/>
    </location>
</feature>
<comment type="caution">
    <text evidence="2">The sequence shown here is derived from an EMBL/GenBank/DDBJ whole genome shotgun (WGS) entry which is preliminary data.</text>
</comment>
<feature type="compositionally biased region" description="Low complexity" evidence="1">
    <location>
        <begin position="68"/>
        <end position="79"/>
    </location>
</feature>
<feature type="compositionally biased region" description="Low complexity" evidence="1">
    <location>
        <begin position="179"/>
        <end position="190"/>
    </location>
</feature>
<keyword evidence="3" id="KW-1185">Reference proteome</keyword>